<protein>
    <submittedName>
        <fullName evidence="1">Uncharacterized protein</fullName>
    </submittedName>
</protein>
<proteinExistence type="predicted"/>
<evidence type="ECO:0000313" key="2">
    <source>
        <dbReference type="Proteomes" id="UP000291343"/>
    </source>
</evidence>
<organism evidence="1 2">
    <name type="scientific">Laodelphax striatellus</name>
    <name type="common">Small brown planthopper</name>
    <name type="synonym">Delphax striatella</name>
    <dbReference type="NCBI Taxonomy" id="195883"/>
    <lineage>
        <taxon>Eukaryota</taxon>
        <taxon>Metazoa</taxon>
        <taxon>Ecdysozoa</taxon>
        <taxon>Arthropoda</taxon>
        <taxon>Hexapoda</taxon>
        <taxon>Insecta</taxon>
        <taxon>Pterygota</taxon>
        <taxon>Neoptera</taxon>
        <taxon>Paraneoptera</taxon>
        <taxon>Hemiptera</taxon>
        <taxon>Auchenorrhyncha</taxon>
        <taxon>Fulgoroidea</taxon>
        <taxon>Delphacidae</taxon>
        <taxon>Criomorphinae</taxon>
        <taxon>Laodelphax</taxon>
    </lineage>
</organism>
<dbReference type="AlphaFoldDB" id="A0A482XB16"/>
<dbReference type="EMBL" id="QKKF02013694">
    <property type="protein sequence ID" value="RZF42936.1"/>
    <property type="molecule type" value="Genomic_DNA"/>
</dbReference>
<dbReference type="InParanoid" id="A0A482XB16"/>
<keyword evidence="2" id="KW-1185">Reference proteome</keyword>
<reference evidence="1 2" key="1">
    <citation type="journal article" date="2017" name="Gigascience">
        <title>Genome sequence of the small brown planthopper, Laodelphax striatellus.</title>
        <authorList>
            <person name="Zhu J."/>
            <person name="Jiang F."/>
            <person name="Wang X."/>
            <person name="Yang P."/>
            <person name="Bao Y."/>
            <person name="Zhao W."/>
            <person name="Wang W."/>
            <person name="Lu H."/>
            <person name="Wang Q."/>
            <person name="Cui N."/>
            <person name="Li J."/>
            <person name="Chen X."/>
            <person name="Luo L."/>
            <person name="Yu J."/>
            <person name="Kang L."/>
            <person name="Cui F."/>
        </authorList>
    </citation>
    <scope>NUCLEOTIDE SEQUENCE [LARGE SCALE GENOMIC DNA]</scope>
    <source>
        <strain evidence="1">Lst14</strain>
    </source>
</reference>
<gene>
    <name evidence="1" type="ORF">LSTR_LSTR000559</name>
</gene>
<evidence type="ECO:0000313" key="1">
    <source>
        <dbReference type="EMBL" id="RZF42936.1"/>
    </source>
</evidence>
<comment type="caution">
    <text evidence="1">The sequence shown here is derived from an EMBL/GenBank/DDBJ whole genome shotgun (WGS) entry which is preliminary data.</text>
</comment>
<accession>A0A482XB16</accession>
<dbReference type="Proteomes" id="UP000291343">
    <property type="component" value="Unassembled WGS sequence"/>
</dbReference>
<sequence>MALITKSVREAFPSVPSFFRIIQVYLVIIGKEYARIGDQWIDSREATQRLDQIVVLVGMGRRQEAPPVSSRRRAIALHLQCGTRQRQQHHTS</sequence>
<name>A0A482XB16_LAOST</name>